<evidence type="ECO:0000313" key="2">
    <source>
        <dbReference type="EMBL" id="CAG1964518.1"/>
    </source>
</evidence>
<reference evidence="2" key="1">
    <citation type="submission" date="2021-03" db="EMBL/GenBank/DDBJ databases">
        <authorList>
            <person name="Alouane T."/>
            <person name="Langin T."/>
            <person name="Bonhomme L."/>
        </authorList>
    </citation>
    <scope>NUCLEOTIDE SEQUENCE</scope>
    <source>
        <strain evidence="2">MDC_Fg202</strain>
    </source>
</reference>
<feature type="compositionally biased region" description="Basic and acidic residues" evidence="1">
    <location>
        <begin position="11"/>
        <end position="24"/>
    </location>
</feature>
<feature type="region of interest" description="Disordered" evidence="1">
    <location>
        <begin position="1"/>
        <end position="29"/>
    </location>
</feature>
<proteinExistence type="predicted"/>
<comment type="caution">
    <text evidence="2">The sequence shown here is derived from an EMBL/GenBank/DDBJ whole genome shotgun (WGS) entry which is preliminary data.</text>
</comment>
<gene>
    <name evidence="2" type="ORF">MDCFG202_LOCUS20927</name>
</gene>
<organism evidence="2 3">
    <name type="scientific">Gibberella zeae</name>
    <name type="common">Wheat head blight fungus</name>
    <name type="synonym">Fusarium graminearum</name>
    <dbReference type="NCBI Taxonomy" id="5518"/>
    <lineage>
        <taxon>Eukaryota</taxon>
        <taxon>Fungi</taxon>
        <taxon>Dikarya</taxon>
        <taxon>Ascomycota</taxon>
        <taxon>Pezizomycotina</taxon>
        <taxon>Sordariomycetes</taxon>
        <taxon>Hypocreomycetidae</taxon>
        <taxon>Hypocreales</taxon>
        <taxon>Nectriaceae</taxon>
        <taxon>Fusarium</taxon>
    </lineage>
</organism>
<accession>A0A9N8NBY1</accession>
<dbReference type="AlphaFoldDB" id="A0A9N8NBY1"/>
<evidence type="ECO:0000313" key="3">
    <source>
        <dbReference type="Proteomes" id="UP000746612"/>
    </source>
</evidence>
<dbReference type="Proteomes" id="UP000746612">
    <property type="component" value="Unassembled WGS sequence"/>
</dbReference>
<sequence>MASKAPEGAESEVRSVVDEARRSPAEGPPVEVPWIWEAEKRLEQLPRAGAGLNDNVRFLDAGCQELLLGSSNKRINDCRVPARVDDADAQTGAVVMLRRGALERHYGEMKVVICSGNAIEL</sequence>
<evidence type="ECO:0000256" key="1">
    <source>
        <dbReference type="SAM" id="MobiDB-lite"/>
    </source>
</evidence>
<name>A0A9N8NBY1_GIBZA</name>
<dbReference type="EMBL" id="CAJPIJ010000055">
    <property type="protein sequence ID" value="CAG1964518.1"/>
    <property type="molecule type" value="Genomic_DNA"/>
</dbReference>
<protein>
    <submittedName>
        <fullName evidence="2">Uncharacterized protein</fullName>
    </submittedName>
</protein>